<comment type="caution">
    <text evidence="1">The sequence shown here is derived from an EMBL/GenBank/DDBJ whole genome shotgun (WGS) entry which is preliminary data.</text>
</comment>
<proteinExistence type="predicted"/>
<organism evidence="1 2">
    <name type="scientific">Racocetra persica</name>
    <dbReference type="NCBI Taxonomy" id="160502"/>
    <lineage>
        <taxon>Eukaryota</taxon>
        <taxon>Fungi</taxon>
        <taxon>Fungi incertae sedis</taxon>
        <taxon>Mucoromycota</taxon>
        <taxon>Glomeromycotina</taxon>
        <taxon>Glomeromycetes</taxon>
        <taxon>Diversisporales</taxon>
        <taxon>Gigasporaceae</taxon>
        <taxon>Racocetra</taxon>
    </lineage>
</organism>
<feature type="non-terminal residue" evidence="1">
    <location>
        <position position="58"/>
    </location>
</feature>
<feature type="non-terminal residue" evidence="1">
    <location>
        <position position="1"/>
    </location>
</feature>
<dbReference type="EMBL" id="CAJVQC010093318">
    <property type="protein sequence ID" value="CAG8827130.1"/>
    <property type="molecule type" value="Genomic_DNA"/>
</dbReference>
<sequence length="58" mass="7198">WKNILDNHIFWQDINEKLDFEKPKSKGKYTTYYSIFNKNWKKLCSCKKELKRNKQKSI</sequence>
<reference evidence="1" key="1">
    <citation type="submission" date="2021-06" db="EMBL/GenBank/DDBJ databases">
        <authorList>
            <person name="Kallberg Y."/>
            <person name="Tangrot J."/>
            <person name="Rosling A."/>
        </authorList>
    </citation>
    <scope>NUCLEOTIDE SEQUENCE</scope>
    <source>
        <strain evidence="1">MA461A</strain>
    </source>
</reference>
<evidence type="ECO:0000313" key="1">
    <source>
        <dbReference type="EMBL" id="CAG8827130.1"/>
    </source>
</evidence>
<accession>A0ACA9S8F9</accession>
<dbReference type="Proteomes" id="UP000789920">
    <property type="component" value="Unassembled WGS sequence"/>
</dbReference>
<keyword evidence="2" id="KW-1185">Reference proteome</keyword>
<protein>
    <submittedName>
        <fullName evidence="1">7867_t:CDS:1</fullName>
    </submittedName>
</protein>
<evidence type="ECO:0000313" key="2">
    <source>
        <dbReference type="Proteomes" id="UP000789920"/>
    </source>
</evidence>
<gene>
    <name evidence="1" type="ORF">RPERSI_LOCUS26899</name>
</gene>
<name>A0ACA9S8F9_9GLOM</name>